<organism evidence="4 5">
    <name type="scientific">Allohahella marinimesophila</name>
    <dbReference type="NCBI Taxonomy" id="1054972"/>
    <lineage>
        <taxon>Bacteria</taxon>
        <taxon>Pseudomonadati</taxon>
        <taxon>Pseudomonadota</taxon>
        <taxon>Gammaproteobacteria</taxon>
        <taxon>Oceanospirillales</taxon>
        <taxon>Hahellaceae</taxon>
        <taxon>Allohahella</taxon>
    </lineage>
</organism>
<dbReference type="EMBL" id="BAABBO010000001">
    <property type="protein sequence ID" value="GAA3947431.1"/>
    <property type="molecule type" value="Genomic_DNA"/>
</dbReference>
<name>A0ABP7NJD5_9GAMM</name>
<dbReference type="PANTHER" id="PTHR43333">
    <property type="entry name" value="2-HACID_DH_C DOMAIN-CONTAINING PROTEIN"/>
    <property type="match status" value="1"/>
</dbReference>
<comment type="caution">
    <text evidence="4">The sequence shown here is derived from an EMBL/GenBank/DDBJ whole genome shotgun (WGS) entry which is preliminary data.</text>
</comment>
<evidence type="ECO:0000256" key="2">
    <source>
        <dbReference type="ARBA" id="ARBA00023027"/>
    </source>
</evidence>
<protein>
    <submittedName>
        <fullName evidence="4">Glyoxylate/hydroxypyruvate reductase A</fullName>
    </submittedName>
</protein>
<reference evidence="5" key="1">
    <citation type="journal article" date="2019" name="Int. J. Syst. Evol. Microbiol.">
        <title>The Global Catalogue of Microorganisms (GCM) 10K type strain sequencing project: providing services to taxonomists for standard genome sequencing and annotation.</title>
        <authorList>
            <consortium name="The Broad Institute Genomics Platform"/>
            <consortium name="The Broad Institute Genome Sequencing Center for Infectious Disease"/>
            <person name="Wu L."/>
            <person name="Ma J."/>
        </authorList>
    </citation>
    <scope>NUCLEOTIDE SEQUENCE [LARGE SCALE GENOMIC DNA]</scope>
    <source>
        <strain evidence="5">JCM 17555</strain>
    </source>
</reference>
<evidence type="ECO:0000256" key="1">
    <source>
        <dbReference type="ARBA" id="ARBA00023002"/>
    </source>
</evidence>
<dbReference type="PANTHER" id="PTHR43333:SF1">
    <property type="entry name" value="D-ISOMER SPECIFIC 2-HYDROXYACID DEHYDROGENASE NAD-BINDING DOMAIN-CONTAINING PROTEIN"/>
    <property type="match status" value="1"/>
</dbReference>
<evidence type="ECO:0000259" key="3">
    <source>
        <dbReference type="Pfam" id="PF02826"/>
    </source>
</evidence>
<dbReference type="InterPro" id="IPR006140">
    <property type="entry name" value="D-isomer_DH_NAD-bd"/>
</dbReference>
<sequence length="315" mass="34423">MSEGRINIVLAVGDPRPERWTEPLKSLIPDASIEVFTDETPSPAGADYAIVWKPPAALFDQHTSLKAIFCIGAGVDSLLAVPTLPANVPVIRLENAGMAVQMAEYVAHQIIDITRNMGLYREQQGRNTWKAHRPIERAAWPVGVMGLGEIGGRVASVLAQLDYPVNGWSRSMHALDRVKCFAGQADFNAFLSASRILVNTLPLTSDTAGIINAQTINQLMPEAMIINVGRGGHLVENDLLKALAERRVIRATLDVFEEEPLPAEHPFWRDPHVTITPHVAATTLRDETIEQIAGKILALEAGQTVTGIVDRQHSY</sequence>
<keyword evidence="1" id="KW-0560">Oxidoreductase</keyword>
<gene>
    <name evidence="4" type="ORF">GCM10022278_03300</name>
</gene>
<proteinExistence type="predicted"/>
<dbReference type="CDD" id="cd12164">
    <property type="entry name" value="GDH_like_2"/>
    <property type="match status" value="1"/>
</dbReference>
<feature type="domain" description="D-isomer specific 2-hydroxyacid dehydrogenase NAD-binding" evidence="3">
    <location>
        <begin position="109"/>
        <end position="280"/>
    </location>
</feature>
<evidence type="ECO:0000313" key="5">
    <source>
        <dbReference type="Proteomes" id="UP001501337"/>
    </source>
</evidence>
<evidence type="ECO:0000313" key="4">
    <source>
        <dbReference type="EMBL" id="GAA3947431.1"/>
    </source>
</evidence>
<dbReference type="Gene3D" id="3.40.50.720">
    <property type="entry name" value="NAD(P)-binding Rossmann-like Domain"/>
    <property type="match status" value="2"/>
</dbReference>
<dbReference type="InterPro" id="IPR036291">
    <property type="entry name" value="NAD(P)-bd_dom_sf"/>
</dbReference>
<dbReference type="RefSeq" id="WP_344802616.1">
    <property type="nucleotide sequence ID" value="NZ_BAABBO010000001.1"/>
</dbReference>
<dbReference type="SUPFAM" id="SSF51735">
    <property type="entry name" value="NAD(P)-binding Rossmann-fold domains"/>
    <property type="match status" value="1"/>
</dbReference>
<keyword evidence="5" id="KW-1185">Reference proteome</keyword>
<dbReference type="Pfam" id="PF02826">
    <property type="entry name" value="2-Hacid_dh_C"/>
    <property type="match status" value="1"/>
</dbReference>
<dbReference type="Proteomes" id="UP001501337">
    <property type="component" value="Unassembled WGS sequence"/>
</dbReference>
<keyword evidence="2" id="KW-0520">NAD</keyword>
<accession>A0ABP7NJD5</accession>